<dbReference type="Proteomes" id="UP000824540">
    <property type="component" value="Unassembled WGS sequence"/>
</dbReference>
<accession>A0A8T2MHW3</accession>
<name>A0A8T2MHW3_9TELE</name>
<sequence>MITFIQECTARCTHSLLCNRIEIKANVVGSFFFFFFKMTFRKTGRLHGLCLVIAFCIEGERKPHTASAFEIPELVDHFLFS</sequence>
<protein>
    <submittedName>
        <fullName evidence="1">Uncharacterized protein</fullName>
    </submittedName>
</protein>
<gene>
    <name evidence="1" type="ORF">JZ751_017219</name>
</gene>
<comment type="caution">
    <text evidence="1">The sequence shown here is derived from an EMBL/GenBank/DDBJ whole genome shotgun (WGS) entry which is preliminary data.</text>
</comment>
<evidence type="ECO:0000313" key="1">
    <source>
        <dbReference type="EMBL" id="KAG9327939.1"/>
    </source>
</evidence>
<dbReference type="AlphaFoldDB" id="A0A8T2MHW3"/>
<dbReference type="EMBL" id="JAFBMS010002938">
    <property type="protein sequence ID" value="KAG9327939.1"/>
    <property type="molecule type" value="Genomic_DNA"/>
</dbReference>
<evidence type="ECO:0000313" key="2">
    <source>
        <dbReference type="Proteomes" id="UP000824540"/>
    </source>
</evidence>
<organism evidence="1 2">
    <name type="scientific">Albula glossodonta</name>
    <name type="common">roundjaw bonefish</name>
    <dbReference type="NCBI Taxonomy" id="121402"/>
    <lineage>
        <taxon>Eukaryota</taxon>
        <taxon>Metazoa</taxon>
        <taxon>Chordata</taxon>
        <taxon>Craniata</taxon>
        <taxon>Vertebrata</taxon>
        <taxon>Euteleostomi</taxon>
        <taxon>Actinopterygii</taxon>
        <taxon>Neopterygii</taxon>
        <taxon>Teleostei</taxon>
        <taxon>Albuliformes</taxon>
        <taxon>Albulidae</taxon>
        <taxon>Albula</taxon>
    </lineage>
</organism>
<proteinExistence type="predicted"/>
<reference evidence="1" key="1">
    <citation type="thesis" date="2021" institute="BYU ScholarsArchive" country="Provo, UT, USA">
        <title>Applications of and Algorithms for Genome Assembly and Genomic Analyses with an Emphasis on Marine Teleosts.</title>
        <authorList>
            <person name="Pickett B.D."/>
        </authorList>
    </citation>
    <scope>NUCLEOTIDE SEQUENCE</scope>
    <source>
        <strain evidence="1">HI-2016</strain>
    </source>
</reference>
<keyword evidence="2" id="KW-1185">Reference proteome</keyword>